<evidence type="ECO:0000313" key="1">
    <source>
        <dbReference type="EMBL" id="PZT48908.1"/>
    </source>
</evidence>
<keyword evidence="2" id="KW-1185">Reference proteome</keyword>
<protein>
    <submittedName>
        <fullName evidence="1">Uncharacterized protein</fullName>
    </submittedName>
</protein>
<accession>A0A2W6MZT6</accession>
<gene>
    <name evidence="1" type="ORF">B6S12_01025</name>
</gene>
<proteinExistence type="predicted"/>
<comment type="caution">
    <text evidence="1">The sequence shown here is derived from an EMBL/GenBank/DDBJ whole genome shotgun (WGS) entry which is preliminary data.</text>
</comment>
<evidence type="ECO:0000313" key="2">
    <source>
        <dbReference type="Proteomes" id="UP000249746"/>
    </source>
</evidence>
<name>A0A2W6MZT6_9HELI</name>
<organism evidence="1 2">
    <name type="scientific">Helicobacter valdiviensis</name>
    <dbReference type="NCBI Taxonomy" id="1458358"/>
    <lineage>
        <taxon>Bacteria</taxon>
        <taxon>Pseudomonadati</taxon>
        <taxon>Campylobacterota</taxon>
        <taxon>Epsilonproteobacteria</taxon>
        <taxon>Campylobacterales</taxon>
        <taxon>Helicobacteraceae</taxon>
        <taxon>Helicobacter</taxon>
    </lineage>
</organism>
<reference evidence="1 2" key="1">
    <citation type="submission" date="2017-03" db="EMBL/GenBank/DDBJ databases">
        <title>Genomic and clinical evidence uncovers the enterohepatic species Helicobacter valdiviensis as a potential human intestinal pathogen.</title>
        <authorList>
            <person name="Fresia P."/>
            <person name="Jara R."/>
            <person name="Sierra R."/>
            <person name="Ferres I."/>
            <person name="Greif G."/>
            <person name="Iraola G."/>
            <person name="Collado L."/>
        </authorList>
    </citation>
    <scope>NUCLEOTIDE SEQUENCE [LARGE SCALE GENOMIC DNA]</scope>
    <source>
        <strain evidence="1 2">WBE14</strain>
    </source>
</reference>
<sequence>MYLNKPTNELLTSLSSNLNSTQNFFDMLEQREKLEKENQELQNKRGLNLVNNPYIETKSDGILKEVLKSKDKEIKA</sequence>
<dbReference type="EMBL" id="NBIU01000002">
    <property type="protein sequence ID" value="PZT48908.1"/>
    <property type="molecule type" value="Genomic_DNA"/>
</dbReference>
<dbReference type="Proteomes" id="UP000249746">
    <property type="component" value="Unassembled WGS sequence"/>
</dbReference>
<dbReference type="AlphaFoldDB" id="A0A2W6MZT6"/>